<evidence type="ECO:0000313" key="1">
    <source>
        <dbReference type="EMBL" id="CAI9162858.1"/>
    </source>
</evidence>
<gene>
    <name evidence="1" type="ORF">MRATA1EN1_LOCUS11820</name>
</gene>
<proteinExistence type="predicted"/>
<name>A0ABN8YR10_RANTA</name>
<dbReference type="EMBL" id="OX459957">
    <property type="protein sequence ID" value="CAI9162858.1"/>
    <property type="molecule type" value="Genomic_DNA"/>
</dbReference>
<sequence length="131" mass="14051">MPSSHASKNVLCHSEAPARPIACENKQSNAKSFRRRQLQAFEKVVQVGHSLSGKGSVSVELELPALALLGTIGSAWTHVSQQDLQQQPGPGALLSLLLLETGSSKPKAVRAWPPPGPHHSVQDLLLCWPPE</sequence>
<evidence type="ECO:0000313" key="2">
    <source>
        <dbReference type="Proteomes" id="UP001176941"/>
    </source>
</evidence>
<dbReference type="Proteomes" id="UP001176941">
    <property type="component" value="Chromosome 21"/>
</dbReference>
<organism evidence="1 2">
    <name type="scientific">Rangifer tarandus platyrhynchus</name>
    <name type="common">Svalbard reindeer</name>
    <dbReference type="NCBI Taxonomy" id="3082113"/>
    <lineage>
        <taxon>Eukaryota</taxon>
        <taxon>Metazoa</taxon>
        <taxon>Chordata</taxon>
        <taxon>Craniata</taxon>
        <taxon>Vertebrata</taxon>
        <taxon>Euteleostomi</taxon>
        <taxon>Mammalia</taxon>
        <taxon>Eutheria</taxon>
        <taxon>Laurasiatheria</taxon>
        <taxon>Artiodactyla</taxon>
        <taxon>Ruminantia</taxon>
        <taxon>Pecora</taxon>
        <taxon>Cervidae</taxon>
        <taxon>Odocoileinae</taxon>
        <taxon>Rangifer</taxon>
    </lineage>
</organism>
<protein>
    <submittedName>
        <fullName evidence="1">Uncharacterized protein</fullName>
    </submittedName>
</protein>
<accession>A0ABN8YR10</accession>
<reference evidence="1" key="1">
    <citation type="submission" date="2023-04" db="EMBL/GenBank/DDBJ databases">
        <authorList>
            <consortium name="ELIXIR-Norway"/>
        </authorList>
    </citation>
    <scope>NUCLEOTIDE SEQUENCE [LARGE SCALE GENOMIC DNA]</scope>
</reference>
<keyword evidence="2" id="KW-1185">Reference proteome</keyword>